<reference evidence="3 4" key="1">
    <citation type="submission" date="2015-12" db="EMBL/GenBank/DDBJ databases">
        <title>Serinicoccus chungangenesis strain CD08_5 genome sequencing and assembly.</title>
        <authorList>
            <person name="Chander A.M."/>
            <person name="Kaur G."/>
            <person name="Nair G.R."/>
            <person name="Dhawan D.K."/>
            <person name="Kochhar R.K."/>
            <person name="Mayilraj S."/>
            <person name="Bhadada S.K."/>
        </authorList>
    </citation>
    <scope>NUCLEOTIDE SEQUENCE [LARGE SCALE GENOMIC DNA]</scope>
    <source>
        <strain evidence="3 4">CD08_5</strain>
    </source>
</reference>
<dbReference type="OrthoDB" id="4328740at2"/>
<dbReference type="Proteomes" id="UP000054837">
    <property type="component" value="Unassembled WGS sequence"/>
</dbReference>
<evidence type="ECO:0000313" key="3">
    <source>
        <dbReference type="EMBL" id="KUG52824.1"/>
    </source>
</evidence>
<gene>
    <name evidence="3" type="ORF">AVL62_14735</name>
</gene>
<feature type="region of interest" description="Disordered" evidence="1">
    <location>
        <begin position="191"/>
        <end position="243"/>
    </location>
</feature>
<protein>
    <recommendedName>
        <fullName evidence="2">Anti-sigma K factor RskA C-terminal domain-containing protein</fullName>
    </recommendedName>
</protein>
<name>A0A0W8I4B6_9MICO</name>
<accession>A0A0W8I4B6</accession>
<dbReference type="AlphaFoldDB" id="A0A0W8I4B6"/>
<evidence type="ECO:0000313" key="4">
    <source>
        <dbReference type="Proteomes" id="UP000054837"/>
    </source>
</evidence>
<feature type="domain" description="Anti-sigma K factor RskA C-terminal" evidence="2">
    <location>
        <begin position="75"/>
        <end position="200"/>
    </location>
</feature>
<dbReference type="Pfam" id="PF10099">
    <property type="entry name" value="RskA_C"/>
    <property type="match status" value="1"/>
</dbReference>
<proteinExistence type="predicted"/>
<dbReference type="EMBL" id="LQBL01000029">
    <property type="protein sequence ID" value="KUG52824.1"/>
    <property type="molecule type" value="Genomic_DNA"/>
</dbReference>
<evidence type="ECO:0000256" key="1">
    <source>
        <dbReference type="SAM" id="MobiDB-lite"/>
    </source>
</evidence>
<sequence length="243" mass="25546">MNHDERYAGRPADDDGTPERAPELLARGGALDEAPGPAVWERIRAEVAGEDQLASRRRARGAGARRRPGRWPLLAAAAAGALVAWVGTQVVGAGQQDEEIVVADATLQDLPEAGETVDGSAEVISVDGERRLRVQLDELPDTGSGYLEVWLLRPDVSGLVTVGVISGTTAEFSLPATVDLEEYPVVDISREQVDGDPSHGGESLVRGELQTASASGAVPADPPPVATDLLTDTTSPHDREARP</sequence>
<feature type="region of interest" description="Disordered" evidence="1">
    <location>
        <begin position="1"/>
        <end position="22"/>
    </location>
</feature>
<dbReference type="STRING" id="767452.AVL62_14735"/>
<keyword evidence="4" id="KW-1185">Reference proteome</keyword>
<dbReference type="RefSeq" id="WP_058891898.1">
    <property type="nucleotide sequence ID" value="NZ_LQBL01000029.1"/>
</dbReference>
<dbReference type="GO" id="GO:0005886">
    <property type="term" value="C:plasma membrane"/>
    <property type="evidence" value="ECO:0007669"/>
    <property type="project" value="InterPro"/>
</dbReference>
<dbReference type="InterPro" id="IPR018764">
    <property type="entry name" value="RskA_C"/>
</dbReference>
<evidence type="ECO:0000259" key="2">
    <source>
        <dbReference type="Pfam" id="PF10099"/>
    </source>
</evidence>
<organism evidence="3 4">
    <name type="scientific">Serinicoccus chungangensis</name>
    <dbReference type="NCBI Taxonomy" id="767452"/>
    <lineage>
        <taxon>Bacteria</taxon>
        <taxon>Bacillati</taxon>
        <taxon>Actinomycetota</taxon>
        <taxon>Actinomycetes</taxon>
        <taxon>Micrococcales</taxon>
        <taxon>Ornithinimicrobiaceae</taxon>
        <taxon>Serinicoccus</taxon>
    </lineage>
</organism>
<comment type="caution">
    <text evidence="3">The sequence shown here is derived from an EMBL/GenBank/DDBJ whole genome shotgun (WGS) entry which is preliminary data.</text>
</comment>